<keyword evidence="7 14" id="KW-0418">Kinase</keyword>
<evidence type="ECO:0000256" key="2">
    <source>
        <dbReference type="ARBA" id="ARBA00012513"/>
    </source>
</evidence>
<dbReference type="Proteomes" id="UP000813463">
    <property type="component" value="Chromosome 3"/>
</dbReference>
<keyword evidence="4" id="KW-0808">Transferase</keyword>
<dbReference type="SUPFAM" id="SSF56112">
    <property type="entry name" value="Protein kinase-like (PK-like)"/>
    <property type="match status" value="1"/>
</dbReference>
<dbReference type="InterPro" id="IPR017441">
    <property type="entry name" value="Protein_kinase_ATP_BS"/>
</dbReference>
<proteinExistence type="predicted"/>
<evidence type="ECO:0000256" key="1">
    <source>
        <dbReference type="ARBA" id="ARBA00004167"/>
    </source>
</evidence>
<dbReference type="InterPro" id="IPR052232">
    <property type="entry name" value="RLK_Ser/Thr-Kinase"/>
</dbReference>
<dbReference type="InterPro" id="IPR001245">
    <property type="entry name" value="Ser-Thr/Tyr_kinase_cat_dom"/>
</dbReference>
<dbReference type="InterPro" id="IPR000719">
    <property type="entry name" value="Prot_kinase_dom"/>
</dbReference>
<keyword evidence="3" id="KW-0597">Phosphoprotein</keyword>
<dbReference type="InterPro" id="IPR011009">
    <property type="entry name" value="Kinase-like_dom_sf"/>
</dbReference>
<organism evidence="13 14">
    <name type="scientific">Spinacia oleracea</name>
    <name type="common">Spinach</name>
    <dbReference type="NCBI Taxonomy" id="3562"/>
    <lineage>
        <taxon>Eukaryota</taxon>
        <taxon>Viridiplantae</taxon>
        <taxon>Streptophyta</taxon>
        <taxon>Embryophyta</taxon>
        <taxon>Tracheophyta</taxon>
        <taxon>Spermatophyta</taxon>
        <taxon>Magnoliopsida</taxon>
        <taxon>eudicotyledons</taxon>
        <taxon>Gunneridae</taxon>
        <taxon>Pentapetalae</taxon>
        <taxon>Caryophyllales</taxon>
        <taxon>Chenopodiaceae</taxon>
        <taxon>Chenopodioideae</taxon>
        <taxon>Anserineae</taxon>
        <taxon>Spinacia</taxon>
    </lineage>
</organism>
<name>A0ABM3RNN2_SPIOL</name>
<evidence type="ECO:0000256" key="4">
    <source>
        <dbReference type="ARBA" id="ARBA00022679"/>
    </source>
</evidence>
<evidence type="ECO:0000313" key="13">
    <source>
        <dbReference type="Proteomes" id="UP000813463"/>
    </source>
</evidence>
<feature type="binding site" evidence="11">
    <location>
        <position position="86"/>
    </location>
    <ligand>
        <name>ATP</name>
        <dbReference type="ChEBI" id="CHEBI:30616"/>
    </ligand>
</feature>
<dbReference type="GeneID" id="110784071"/>
<dbReference type="PROSITE" id="PS00107">
    <property type="entry name" value="PROTEIN_KINASE_ATP"/>
    <property type="match status" value="1"/>
</dbReference>
<keyword evidence="10" id="KW-0472">Membrane</keyword>
<keyword evidence="8 11" id="KW-0067">ATP-binding</keyword>
<evidence type="ECO:0000256" key="9">
    <source>
        <dbReference type="ARBA" id="ARBA00022989"/>
    </source>
</evidence>
<reference evidence="14" key="2">
    <citation type="submission" date="2025-08" db="UniProtKB">
        <authorList>
            <consortium name="RefSeq"/>
        </authorList>
    </citation>
    <scope>IDENTIFICATION</scope>
    <source>
        <tissue evidence="14">Leaf</tissue>
    </source>
</reference>
<keyword evidence="9" id="KW-1133">Transmembrane helix</keyword>
<dbReference type="Gene3D" id="1.10.510.10">
    <property type="entry name" value="Transferase(Phosphotransferase) domain 1"/>
    <property type="match status" value="2"/>
</dbReference>
<dbReference type="Pfam" id="PF07714">
    <property type="entry name" value="PK_Tyr_Ser-Thr"/>
    <property type="match status" value="1"/>
</dbReference>
<evidence type="ECO:0000256" key="7">
    <source>
        <dbReference type="ARBA" id="ARBA00022777"/>
    </source>
</evidence>
<evidence type="ECO:0000256" key="8">
    <source>
        <dbReference type="ARBA" id="ARBA00022840"/>
    </source>
</evidence>
<evidence type="ECO:0000256" key="11">
    <source>
        <dbReference type="PROSITE-ProRule" id="PRU10141"/>
    </source>
</evidence>
<dbReference type="RefSeq" id="XP_056697224.1">
    <property type="nucleotide sequence ID" value="XM_056841246.1"/>
</dbReference>
<evidence type="ECO:0000256" key="5">
    <source>
        <dbReference type="ARBA" id="ARBA00022692"/>
    </source>
</evidence>
<evidence type="ECO:0000256" key="3">
    <source>
        <dbReference type="ARBA" id="ARBA00022553"/>
    </source>
</evidence>
<dbReference type="GO" id="GO:0016301">
    <property type="term" value="F:kinase activity"/>
    <property type="evidence" value="ECO:0007669"/>
    <property type="project" value="UniProtKB-KW"/>
</dbReference>
<accession>A0ABM3RNN2</accession>
<evidence type="ECO:0000256" key="10">
    <source>
        <dbReference type="ARBA" id="ARBA00023136"/>
    </source>
</evidence>
<dbReference type="Gene3D" id="3.30.200.20">
    <property type="entry name" value="Phosphorylase Kinase, domain 1"/>
    <property type="match status" value="1"/>
</dbReference>
<keyword evidence="5" id="KW-0812">Transmembrane</keyword>
<dbReference type="EC" id="2.7.11.1" evidence="2"/>
<keyword evidence="6 11" id="KW-0547">Nucleotide-binding</keyword>
<sequence length="341" mass="39724">MPPPLECGVIKQSDFCGKEMEDFRIMRQYYSRLCCWFSMREILEATDNFHGRNLIGVGCYGKVYRGFLVDGTPIAVKELCFTSVKKEQFRRIVEAIPIMTHKNLVKLIGFCVEEWDLRTRYILVSEYVDNGNLHELLHENDVESISPLTWRIRMDIISGIAKGLAYLHEDVGQKIAHKKLQSHQILLDRQWNPKISDFVVARLDMNEKEDVYGFGILVLEIVSGRKPDNYDKAREEELLIWLKSMVLIKDYKQVIDSKIPQQPPLKELKRVILTALRCVDPDTQNRPKMGEVIHMLEPRDLLLSDGKDVYRQSFSLDSQDFSRQLSIKDHVSDYDLRDDDV</sequence>
<protein>
    <recommendedName>
        <fullName evidence="2">non-specific serine/threonine protein kinase</fullName>
        <ecNumber evidence="2">2.7.11.1</ecNumber>
    </recommendedName>
</protein>
<keyword evidence="13" id="KW-1185">Reference proteome</keyword>
<evidence type="ECO:0000259" key="12">
    <source>
        <dbReference type="PROSITE" id="PS50011"/>
    </source>
</evidence>
<dbReference type="PROSITE" id="PS50011">
    <property type="entry name" value="PROTEIN_KINASE_DOM"/>
    <property type="match status" value="1"/>
</dbReference>
<feature type="domain" description="Protein kinase" evidence="12">
    <location>
        <begin position="49"/>
        <end position="302"/>
    </location>
</feature>
<evidence type="ECO:0000313" key="14">
    <source>
        <dbReference type="RefSeq" id="XP_056697224.1"/>
    </source>
</evidence>
<dbReference type="PANTHER" id="PTHR47984:SF22">
    <property type="entry name" value="OS03G0125600 PROTEIN"/>
    <property type="match status" value="1"/>
</dbReference>
<evidence type="ECO:0000256" key="6">
    <source>
        <dbReference type="ARBA" id="ARBA00022741"/>
    </source>
</evidence>
<dbReference type="PANTHER" id="PTHR47984">
    <property type="entry name" value="OS01G0323000 PROTEIN"/>
    <property type="match status" value="1"/>
</dbReference>
<comment type="subcellular location">
    <subcellularLocation>
        <location evidence="1">Membrane</location>
        <topology evidence="1">Single-pass membrane protein</topology>
    </subcellularLocation>
</comment>
<gene>
    <name evidence="14" type="primary">LOC110784071</name>
</gene>
<reference evidence="13" key="1">
    <citation type="journal article" date="2021" name="Nat. Commun.">
        <title>Genomic analyses provide insights into spinach domestication and the genetic basis of agronomic traits.</title>
        <authorList>
            <person name="Cai X."/>
            <person name="Sun X."/>
            <person name="Xu C."/>
            <person name="Sun H."/>
            <person name="Wang X."/>
            <person name="Ge C."/>
            <person name="Zhang Z."/>
            <person name="Wang Q."/>
            <person name="Fei Z."/>
            <person name="Jiao C."/>
            <person name="Wang Q."/>
        </authorList>
    </citation>
    <scope>NUCLEOTIDE SEQUENCE [LARGE SCALE GENOMIC DNA]</scope>
    <source>
        <strain evidence="13">cv. Varoflay</strain>
    </source>
</reference>